<sequence>MYPTDPHHIVRERMSFFEHLCKEEVKSSTLRRVRPTSTTSLPQASHPPQKPKRTFMHTFKDVQVEYVSNIPNHDVLYSFSYYCLANNNAKKQFDGFKLTC</sequence>
<evidence type="ECO:0000313" key="2">
    <source>
        <dbReference type="EMBL" id="KAK6765952.1"/>
    </source>
</evidence>
<keyword evidence="3" id="KW-1185">Reference proteome</keyword>
<evidence type="ECO:0000256" key="1">
    <source>
        <dbReference type="SAM" id="MobiDB-lite"/>
    </source>
</evidence>
<accession>A0ABR1ETI6</accession>
<organism evidence="2 3">
    <name type="scientific">Necator americanus</name>
    <name type="common">Human hookworm</name>
    <dbReference type="NCBI Taxonomy" id="51031"/>
    <lineage>
        <taxon>Eukaryota</taxon>
        <taxon>Metazoa</taxon>
        <taxon>Ecdysozoa</taxon>
        <taxon>Nematoda</taxon>
        <taxon>Chromadorea</taxon>
        <taxon>Rhabditida</taxon>
        <taxon>Rhabditina</taxon>
        <taxon>Rhabditomorpha</taxon>
        <taxon>Strongyloidea</taxon>
        <taxon>Ancylostomatidae</taxon>
        <taxon>Bunostominae</taxon>
        <taxon>Necator</taxon>
    </lineage>
</organism>
<comment type="caution">
    <text evidence="2">The sequence shown here is derived from an EMBL/GenBank/DDBJ whole genome shotgun (WGS) entry which is preliminary data.</text>
</comment>
<reference evidence="2 3" key="1">
    <citation type="submission" date="2023-08" db="EMBL/GenBank/DDBJ databases">
        <title>A Necator americanus chromosomal reference genome.</title>
        <authorList>
            <person name="Ilik V."/>
            <person name="Petrzelkova K.J."/>
            <person name="Pardy F."/>
            <person name="Fuh T."/>
            <person name="Niatou-Singa F.S."/>
            <person name="Gouil Q."/>
            <person name="Baker L."/>
            <person name="Ritchie M.E."/>
            <person name="Jex A.R."/>
            <person name="Gazzola D."/>
            <person name="Li H."/>
            <person name="Toshio Fujiwara R."/>
            <person name="Zhan B."/>
            <person name="Aroian R.V."/>
            <person name="Pafco B."/>
            <person name="Schwarz E.M."/>
        </authorList>
    </citation>
    <scope>NUCLEOTIDE SEQUENCE [LARGE SCALE GENOMIC DNA]</scope>
    <source>
        <strain evidence="2 3">Aroian</strain>
        <tissue evidence="2">Whole animal</tissue>
    </source>
</reference>
<evidence type="ECO:0000313" key="3">
    <source>
        <dbReference type="Proteomes" id="UP001303046"/>
    </source>
</evidence>
<gene>
    <name evidence="2" type="primary">Necator_chrX.g25873</name>
    <name evidence="2" type="ORF">RB195_025707</name>
</gene>
<feature type="region of interest" description="Disordered" evidence="1">
    <location>
        <begin position="28"/>
        <end position="53"/>
    </location>
</feature>
<dbReference type="EMBL" id="JAVFWL010000006">
    <property type="protein sequence ID" value="KAK6765952.1"/>
    <property type="molecule type" value="Genomic_DNA"/>
</dbReference>
<proteinExistence type="predicted"/>
<protein>
    <submittedName>
        <fullName evidence="2">Uncharacterized protein</fullName>
    </submittedName>
</protein>
<dbReference type="Proteomes" id="UP001303046">
    <property type="component" value="Unassembled WGS sequence"/>
</dbReference>
<name>A0ABR1ETI6_NECAM</name>